<dbReference type="SUPFAM" id="SSF47413">
    <property type="entry name" value="lambda repressor-like DNA-binding domains"/>
    <property type="match status" value="1"/>
</dbReference>
<dbReference type="SMART" id="SM00530">
    <property type="entry name" value="HTH_XRE"/>
    <property type="match status" value="1"/>
</dbReference>
<evidence type="ECO:0000313" key="2">
    <source>
        <dbReference type="EMBL" id="GGC79938.1"/>
    </source>
</evidence>
<dbReference type="InterPro" id="IPR001387">
    <property type="entry name" value="Cro/C1-type_HTH"/>
</dbReference>
<dbReference type="InterPro" id="IPR010057">
    <property type="entry name" value="Transcription_activator_Rgg_C"/>
</dbReference>
<proteinExistence type="predicted"/>
<accession>A0ABQ1NL67</accession>
<comment type="caution">
    <text evidence="2">The sequence shown here is derived from an EMBL/GenBank/DDBJ whole genome shotgun (WGS) entry which is preliminary data.</text>
</comment>
<dbReference type="SUPFAM" id="SSF48452">
    <property type="entry name" value="TPR-like"/>
    <property type="match status" value="1"/>
</dbReference>
<evidence type="ECO:0000259" key="1">
    <source>
        <dbReference type="PROSITE" id="PS50943"/>
    </source>
</evidence>
<name>A0ABQ1NL67_9ENTE</name>
<dbReference type="Proteomes" id="UP000630615">
    <property type="component" value="Unassembled WGS sequence"/>
</dbReference>
<protein>
    <recommendedName>
        <fullName evidence="1">HTH cro/C1-type domain-containing protein</fullName>
    </recommendedName>
</protein>
<keyword evidence="3" id="KW-1185">Reference proteome</keyword>
<dbReference type="Gene3D" id="1.10.260.40">
    <property type="entry name" value="lambda repressor-like DNA-binding domains"/>
    <property type="match status" value="1"/>
</dbReference>
<organism evidence="2 3">
    <name type="scientific">Enterococcus wangshanyuanii</name>
    <dbReference type="NCBI Taxonomy" id="2005703"/>
    <lineage>
        <taxon>Bacteria</taxon>
        <taxon>Bacillati</taxon>
        <taxon>Bacillota</taxon>
        <taxon>Bacilli</taxon>
        <taxon>Lactobacillales</taxon>
        <taxon>Enterococcaceae</taxon>
        <taxon>Enterococcus</taxon>
    </lineage>
</organism>
<reference evidence="3" key="1">
    <citation type="journal article" date="2019" name="Int. J. Syst. Evol. Microbiol.">
        <title>The Global Catalogue of Microorganisms (GCM) 10K type strain sequencing project: providing services to taxonomists for standard genome sequencing and annotation.</title>
        <authorList>
            <consortium name="The Broad Institute Genomics Platform"/>
            <consortium name="The Broad Institute Genome Sequencing Center for Infectious Disease"/>
            <person name="Wu L."/>
            <person name="Ma J."/>
        </authorList>
    </citation>
    <scope>NUCLEOTIDE SEQUENCE [LARGE SCALE GENOMIC DNA]</scope>
    <source>
        <strain evidence="3">CGMCC 1.15942</strain>
    </source>
</reference>
<feature type="domain" description="HTH cro/C1-type" evidence="1">
    <location>
        <begin position="10"/>
        <end position="63"/>
    </location>
</feature>
<dbReference type="Gene3D" id="1.25.40.400">
    <property type="match status" value="1"/>
</dbReference>
<dbReference type="InterPro" id="IPR053163">
    <property type="entry name" value="HTH-type_regulator_Rgg"/>
</dbReference>
<dbReference type="RefSeq" id="WP_088268588.1">
    <property type="nucleotide sequence ID" value="NZ_BMKI01000001.1"/>
</dbReference>
<dbReference type="PROSITE" id="PS50943">
    <property type="entry name" value="HTH_CROC1"/>
    <property type="match status" value="1"/>
</dbReference>
<dbReference type="InterPro" id="IPR011990">
    <property type="entry name" value="TPR-like_helical_dom_sf"/>
</dbReference>
<dbReference type="EMBL" id="BMKI01000001">
    <property type="protein sequence ID" value="GGC79938.1"/>
    <property type="molecule type" value="Genomic_DNA"/>
</dbReference>
<gene>
    <name evidence="2" type="ORF">GCM10011573_07020</name>
</gene>
<dbReference type="Pfam" id="PF21259">
    <property type="entry name" value="Rgg_C"/>
    <property type="match status" value="1"/>
</dbReference>
<dbReference type="CDD" id="cd00093">
    <property type="entry name" value="HTH_XRE"/>
    <property type="match status" value="1"/>
</dbReference>
<sequence>MKTKSDGEVLKQLRTYRKLTQLECCQGIISRHTYSKIERNQTGIQVQILVELLERLHVSYDDFLFLKMGGQTPEFYRKKCAEYTRENLSHDYPQKLYNTLEKKKEQSIKHFHDYLFCKKRMNELDVEKIEQISESDLNQLHSYINRLTFFSTIDLTLFSDMCTFLTYKTAKYAGLKIIEQLDDFSDYLSLTQAYQQAFHQALTTMTSVALNNNDYLFVQLLLKKTKEFIFYFPSHYYLVNFHLNTDILNYKQTENNYYLTKLFVLKDYMKILEDHSLANKIEEQIKTLLQQTASLPTNQSKYL</sequence>
<evidence type="ECO:0000313" key="3">
    <source>
        <dbReference type="Proteomes" id="UP000630615"/>
    </source>
</evidence>
<dbReference type="InterPro" id="IPR010982">
    <property type="entry name" value="Lambda_DNA-bd_dom_sf"/>
</dbReference>
<dbReference type="PANTHER" id="PTHR37038">
    <property type="entry name" value="TRANSCRIPTIONAL REGULATOR-RELATED"/>
    <property type="match status" value="1"/>
</dbReference>